<dbReference type="PANTHER" id="PTHR43024">
    <property type="entry name" value="UDP-N-ACETYLMURAMOYL-TRIPEPTIDE--D-ALANYL-D-ALANINE LIGASE"/>
    <property type="match status" value="1"/>
</dbReference>
<evidence type="ECO:0000259" key="12">
    <source>
        <dbReference type="Pfam" id="PF01225"/>
    </source>
</evidence>
<dbReference type="GO" id="GO:0008360">
    <property type="term" value="P:regulation of cell shape"/>
    <property type="evidence" value="ECO:0007669"/>
    <property type="project" value="UniProtKB-KW"/>
</dbReference>
<dbReference type="GO" id="GO:0005737">
    <property type="term" value="C:cytoplasm"/>
    <property type="evidence" value="ECO:0007669"/>
    <property type="project" value="UniProtKB-SubCell"/>
</dbReference>
<keyword evidence="3 10" id="KW-0132">Cell division</keyword>
<organism evidence="15 16">
    <name type="scientific">Geodermatophilus aquaeductus</name>
    <dbReference type="NCBI Taxonomy" id="1564161"/>
    <lineage>
        <taxon>Bacteria</taxon>
        <taxon>Bacillati</taxon>
        <taxon>Actinomycetota</taxon>
        <taxon>Actinomycetes</taxon>
        <taxon>Geodermatophilales</taxon>
        <taxon>Geodermatophilaceae</taxon>
        <taxon>Geodermatophilus</taxon>
    </lineage>
</organism>
<dbReference type="InterPro" id="IPR036615">
    <property type="entry name" value="Mur_ligase_C_dom_sf"/>
</dbReference>
<evidence type="ECO:0000256" key="4">
    <source>
        <dbReference type="ARBA" id="ARBA00022741"/>
    </source>
</evidence>
<evidence type="ECO:0000256" key="9">
    <source>
        <dbReference type="ARBA" id="ARBA00023316"/>
    </source>
</evidence>
<evidence type="ECO:0000313" key="15">
    <source>
        <dbReference type="EMBL" id="SMO71295.1"/>
    </source>
</evidence>
<dbReference type="Gene3D" id="3.40.1190.10">
    <property type="entry name" value="Mur-like, catalytic domain"/>
    <property type="match status" value="1"/>
</dbReference>
<keyword evidence="8 10" id="KW-0131">Cell cycle</keyword>
<keyword evidence="2 10" id="KW-0436">Ligase</keyword>
<dbReference type="Gene3D" id="3.40.1390.10">
    <property type="entry name" value="MurE/MurF, N-terminal domain"/>
    <property type="match status" value="1"/>
</dbReference>
<feature type="binding site" evidence="10">
    <location>
        <begin position="110"/>
        <end position="116"/>
    </location>
    <ligand>
        <name>ATP</name>
        <dbReference type="ChEBI" id="CHEBI:30616"/>
    </ligand>
</feature>
<dbReference type="GO" id="GO:0047480">
    <property type="term" value="F:UDP-N-acetylmuramoyl-tripeptide-D-alanyl-D-alanine ligase activity"/>
    <property type="evidence" value="ECO:0007669"/>
    <property type="project" value="UniProtKB-UniRule"/>
</dbReference>
<dbReference type="HAMAP" id="MF_02019">
    <property type="entry name" value="MurF"/>
    <property type="match status" value="1"/>
</dbReference>
<evidence type="ECO:0000256" key="2">
    <source>
        <dbReference type="ARBA" id="ARBA00022598"/>
    </source>
</evidence>
<comment type="catalytic activity">
    <reaction evidence="10 11">
        <text>D-alanyl-D-alanine + UDP-N-acetyl-alpha-D-muramoyl-L-alanyl-gamma-D-glutamyl-meso-2,6-diaminopimelate + ATP = UDP-N-acetyl-alpha-D-muramoyl-L-alanyl-gamma-D-glutamyl-meso-2,6-diaminopimeloyl-D-alanyl-D-alanine + ADP + phosphate + H(+)</text>
        <dbReference type="Rhea" id="RHEA:28374"/>
        <dbReference type="ChEBI" id="CHEBI:15378"/>
        <dbReference type="ChEBI" id="CHEBI:30616"/>
        <dbReference type="ChEBI" id="CHEBI:43474"/>
        <dbReference type="ChEBI" id="CHEBI:57822"/>
        <dbReference type="ChEBI" id="CHEBI:61386"/>
        <dbReference type="ChEBI" id="CHEBI:83905"/>
        <dbReference type="ChEBI" id="CHEBI:456216"/>
        <dbReference type="EC" id="6.3.2.10"/>
    </reaction>
</comment>
<dbReference type="GO" id="GO:0051301">
    <property type="term" value="P:cell division"/>
    <property type="evidence" value="ECO:0007669"/>
    <property type="project" value="UniProtKB-KW"/>
</dbReference>
<dbReference type="GO" id="GO:0008766">
    <property type="term" value="F:UDP-N-acetylmuramoylalanyl-D-glutamyl-2,6-diaminopimelate-D-alanyl-D-alanine ligase activity"/>
    <property type="evidence" value="ECO:0007669"/>
    <property type="project" value="RHEA"/>
</dbReference>
<dbReference type="EC" id="6.3.2.10" evidence="10 11"/>
<keyword evidence="4 10" id="KW-0547">Nucleotide-binding</keyword>
<evidence type="ECO:0000256" key="7">
    <source>
        <dbReference type="ARBA" id="ARBA00022984"/>
    </source>
</evidence>
<evidence type="ECO:0000313" key="16">
    <source>
        <dbReference type="Proteomes" id="UP000317484"/>
    </source>
</evidence>
<protein>
    <recommendedName>
        <fullName evidence="10 11">UDP-N-acetylmuramoyl-tripeptide--D-alanyl-D-alanine ligase</fullName>
        <ecNumber evidence="10 11">6.3.2.10</ecNumber>
    </recommendedName>
    <alternativeName>
        <fullName evidence="10">D-alanyl-D-alanine-adding enzyme</fullName>
    </alternativeName>
</protein>
<comment type="subcellular location">
    <subcellularLocation>
        <location evidence="10 11">Cytoplasm</location>
    </subcellularLocation>
</comment>
<accession>A0A521DI80</accession>
<reference evidence="15 16" key="1">
    <citation type="submission" date="2017-05" db="EMBL/GenBank/DDBJ databases">
        <authorList>
            <person name="Varghese N."/>
            <person name="Submissions S."/>
        </authorList>
    </citation>
    <scope>NUCLEOTIDE SEQUENCE [LARGE SCALE GENOMIC DNA]</scope>
    <source>
        <strain evidence="15 16">DSM 46834</strain>
    </source>
</reference>
<feature type="domain" description="Mur ligase N-terminal catalytic" evidence="12">
    <location>
        <begin position="25"/>
        <end position="72"/>
    </location>
</feature>
<dbReference type="PANTHER" id="PTHR43024:SF1">
    <property type="entry name" value="UDP-N-ACETYLMURAMOYL-TRIPEPTIDE--D-ALANYL-D-ALANINE LIGASE"/>
    <property type="match status" value="1"/>
</dbReference>
<proteinExistence type="inferred from homology"/>
<dbReference type="InterPro" id="IPR005863">
    <property type="entry name" value="UDP-N-AcMur_synth"/>
</dbReference>
<keyword evidence="5 10" id="KW-0067">ATP-binding</keyword>
<evidence type="ECO:0000259" key="13">
    <source>
        <dbReference type="Pfam" id="PF02875"/>
    </source>
</evidence>
<dbReference type="InterPro" id="IPR035911">
    <property type="entry name" value="MurE/MurF_N"/>
</dbReference>
<feature type="domain" description="Mur ligase C-terminal" evidence="13">
    <location>
        <begin position="319"/>
        <end position="454"/>
    </location>
</feature>
<gene>
    <name evidence="10" type="primary">murF</name>
    <name evidence="15" type="ORF">SAMN06273567_103234</name>
</gene>
<keyword evidence="9 10" id="KW-0961">Cell wall biogenesis/degradation</keyword>
<keyword evidence="7 10" id="KW-0573">Peptidoglycan synthesis</keyword>
<dbReference type="Proteomes" id="UP000317484">
    <property type="component" value="Unassembled WGS sequence"/>
</dbReference>
<dbReference type="InterPro" id="IPR036565">
    <property type="entry name" value="Mur-like_cat_sf"/>
</dbReference>
<evidence type="ECO:0000259" key="14">
    <source>
        <dbReference type="Pfam" id="PF08245"/>
    </source>
</evidence>
<dbReference type="Pfam" id="PF02875">
    <property type="entry name" value="Mur_ligase_C"/>
    <property type="match status" value="1"/>
</dbReference>
<comment type="similarity">
    <text evidence="10">Belongs to the MurCDEF family. MurF subfamily.</text>
</comment>
<dbReference type="SUPFAM" id="SSF53244">
    <property type="entry name" value="MurD-like peptide ligases, peptide-binding domain"/>
    <property type="match status" value="1"/>
</dbReference>
<evidence type="ECO:0000256" key="1">
    <source>
        <dbReference type="ARBA" id="ARBA00022490"/>
    </source>
</evidence>
<comment type="pathway">
    <text evidence="10 11">Cell wall biogenesis; peptidoglycan biosynthesis.</text>
</comment>
<dbReference type="UniPathway" id="UPA00219"/>
<dbReference type="GO" id="GO:0005524">
    <property type="term" value="F:ATP binding"/>
    <property type="evidence" value="ECO:0007669"/>
    <property type="project" value="UniProtKB-UniRule"/>
</dbReference>
<evidence type="ECO:0000256" key="3">
    <source>
        <dbReference type="ARBA" id="ARBA00022618"/>
    </source>
</evidence>
<dbReference type="NCBIfam" id="TIGR01143">
    <property type="entry name" value="murF"/>
    <property type="match status" value="1"/>
</dbReference>
<dbReference type="Gene3D" id="3.90.190.20">
    <property type="entry name" value="Mur ligase, C-terminal domain"/>
    <property type="match status" value="1"/>
</dbReference>
<evidence type="ECO:0000256" key="8">
    <source>
        <dbReference type="ARBA" id="ARBA00023306"/>
    </source>
</evidence>
<feature type="domain" description="Mur ligase central" evidence="14">
    <location>
        <begin position="108"/>
        <end position="295"/>
    </location>
</feature>
<evidence type="ECO:0000256" key="5">
    <source>
        <dbReference type="ARBA" id="ARBA00022840"/>
    </source>
</evidence>
<dbReference type="SUPFAM" id="SSF53623">
    <property type="entry name" value="MurD-like peptide ligases, catalytic domain"/>
    <property type="match status" value="1"/>
</dbReference>
<dbReference type="InterPro" id="IPR004101">
    <property type="entry name" value="Mur_ligase_C"/>
</dbReference>
<evidence type="ECO:0000256" key="11">
    <source>
        <dbReference type="RuleBase" id="RU004136"/>
    </source>
</evidence>
<dbReference type="InterPro" id="IPR051046">
    <property type="entry name" value="MurCDEF_CellWall_CoF430Synth"/>
</dbReference>
<dbReference type="Pfam" id="PF01225">
    <property type="entry name" value="Mur_ligase"/>
    <property type="match status" value="1"/>
</dbReference>
<dbReference type="SUPFAM" id="SSF63418">
    <property type="entry name" value="MurE/MurF N-terminal domain"/>
    <property type="match status" value="1"/>
</dbReference>
<dbReference type="InterPro" id="IPR013221">
    <property type="entry name" value="Mur_ligase_cen"/>
</dbReference>
<keyword evidence="6 10" id="KW-0133">Cell shape</keyword>
<dbReference type="Pfam" id="PF08245">
    <property type="entry name" value="Mur_ligase_M"/>
    <property type="match status" value="1"/>
</dbReference>
<dbReference type="GO" id="GO:0009252">
    <property type="term" value="P:peptidoglycan biosynthetic process"/>
    <property type="evidence" value="ECO:0007669"/>
    <property type="project" value="UniProtKB-UniRule"/>
</dbReference>
<keyword evidence="1 10" id="KW-0963">Cytoplasm</keyword>
<name>A0A521DI80_9ACTN</name>
<dbReference type="EMBL" id="FXTJ01000003">
    <property type="protein sequence ID" value="SMO71295.1"/>
    <property type="molecule type" value="Genomic_DNA"/>
</dbReference>
<evidence type="ECO:0000256" key="10">
    <source>
        <dbReference type="HAMAP-Rule" id="MF_02019"/>
    </source>
</evidence>
<evidence type="ECO:0000256" key="6">
    <source>
        <dbReference type="ARBA" id="ARBA00022960"/>
    </source>
</evidence>
<dbReference type="GO" id="GO:0071555">
    <property type="term" value="P:cell wall organization"/>
    <property type="evidence" value="ECO:0007669"/>
    <property type="project" value="UniProtKB-KW"/>
</dbReference>
<sequence length="486" mass="47689">MIALTLAEVAEAVGAALPHAAEGTVTGVTLDSRTVGAGDLFVAVAGERVDGHDFLDAAAAAGAVAALTTRPGGPLPALVVDDAVAALGRLAAAVHARLAERGLFTLGITGSSGKTSTKDLLGQVLAAAGPTVSPPGSFNNDIGLPLTVLSADETTRYLVLEMGARGVGHIARLCAVARPDVGVVLNVGSAHLGEFGSADGIALAKGELVEALPESGTAVLNADDPRVLGMAPRTRARVVTTGRSEGADVRATGVTLDDAARARFTLAAAGEEHPVALRVVGEHQVANALSAAGAALAAGMTPAAVAAALSAAEPRSRWRMEVTRRADGVTVVNDAYNANPESMRAALAALAGLPATRRVAVLGGMAELGPDADAEHERLGRDAVAAGVDLLVAVGADAVGMVAGATAAGAHQGEGHGTSVGGTRVVSVPDRAAALDQLSEVLVPGDVVLVKASRSHGLEVVADGLLADAGAAAGLAADGGPAGAGA</sequence>
<comment type="function">
    <text evidence="10 11">Involved in cell wall formation. Catalyzes the final step in the synthesis of UDP-N-acetylmuramoyl-pentapeptide, the precursor of murein.</text>
</comment>
<dbReference type="RefSeq" id="WP_142458358.1">
    <property type="nucleotide sequence ID" value="NZ_FXTJ01000003.1"/>
</dbReference>
<dbReference type="AlphaFoldDB" id="A0A521DI80"/>
<dbReference type="InterPro" id="IPR000713">
    <property type="entry name" value="Mur_ligase_N"/>
</dbReference>
<keyword evidence="16" id="KW-1185">Reference proteome</keyword>